<evidence type="ECO:0000313" key="2">
    <source>
        <dbReference type="EMBL" id="MBV7670547.1"/>
    </source>
</evidence>
<feature type="region of interest" description="Disordered" evidence="1">
    <location>
        <begin position="193"/>
        <end position="214"/>
    </location>
</feature>
<proteinExistence type="predicted"/>
<name>A0ABS6TQK3_STRHA</name>
<dbReference type="RefSeq" id="WP_228869085.1">
    <property type="nucleotide sequence ID" value="NZ_JAHUVW010000001.1"/>
</dbReference>
<sequence>MARLHHTVTVAALDRSWFEECAALLLDVVESTRTGPGGTLLEGGEPVPGVRLVRGRHLRAGARYTVTQAPAPPAPGRAPQAGAGTLTVGIREWRRSTAIAVEQRVASADAAGRVTLRIRTPDRPSGLEAACTLRSPAGGFLQRISGRARCDLAAWWAAVAAPPGALPAARPPVSARARHPLGRADLSITVRPAGDGARRTGAEAPEAGARKAGKDARKAGAEAWEAAGVGAWEVGVLVTVRGRALLRPPAALALLLFRIPLKRAFRQGIDEAAARWNEVVDAGLPSPGELRAEFTEAVVTRRPGDPGPG</sequence>
<organism evidence="2 3">
    <name type="scientific">Streptomyces halstedii</name>
    <dbReference type="NCBI Taxonomy" id="1944"/>
    <lineage>
        <taxon>Bacteria</taxon>
        <taxon>Bacillati</taxon>
        <taxon>Actinomycetota</taxon>
        <taxon>Actinomycetes</taxon>
        <taxon>Kitasatosporales</taxon>
        <taxon>Streptomycetaceae</taxon>
        <taxon>Streptomyces</taxon>
    </lineage>
</organism>
<reference evidence="2 3" key="1">
    <citation type="submission" date="2021-07" db="EMBL/GenBank/DDBJ databases">
        <title>Sequencing Streptomyces halstedii LGO-A4 genome an citrus endophytic actinomycete.</title>
        <authorList>
            <person name="Samborskyy M."/>
            <person name="Scott N."/>
            <person name="Deglau R."/>
            <person name="Dickens S."/>
            <person name="Oliveira L.G."/>
        </authorList>
    </citation>
    <scope>NUCLEOTIDE SEQUENCE [LARGE SCALE GENOMIC DNA]</scope>
    <source>
        <strain evidence="2 3">LGO-A4</strain>
    </source>
</reference>
<evidence type="ECO:0000313" key="3">
    <source>
        <dbReference type="Proteomes" id="UP000735541"/>
    </source>
</evidence>
<dbReference type="EMBL" id="JAHUVW010000001">
    <property type="protein sequence ID" value="MBV7670547.1"/>
    <property type="molecule type" value="Genomic_DNA"/>
</dbReference>
<comment type="caution">
    <text evidence="2">The sequence shown here is derived from an EMBL/GenBank/DDBJ whole genome shotgun (WGS) entry which is preliminary data.</text>
</comment>
<gene>
    <name evidence="2" type="ORF">STHAL_13865</name>
</gene>
<protein>
    <recommendedName>
        <fullName evidence="4">SRPBCC family protein</fullName>
    </recommendedName>
</protein>
<keyword evidence="3" id="KW-1185">Reference proteome</keyword>
<evidence type="ECO:0008006" key="4">
    <source>
        <dbReference type="Google" id="ProtNLM"/>
    </source>
</evidence>
<dbReference type="Proteomes" id="UP000735541">
    <property type="component" value="Unassembled WGS sequence"/>
</dbReference>
<accession>A0ABS6TQK3</accession>
<evidence type="ECO:0000256" key="1">
    <source>
        <dbReference type="SAM" id="MobiDB-lite"/>
    </source>
</evidence>